<keyword evidence="3" id="KW-1185">Reference proteome</keyword>
<dbReference type="AlphaFoldDB" id="A0A9P0CTS2"/>
<dbReference type="PANTHER" id="PTHR21683">
    <property type="entry name" value="COILED-COIL DOMAIN-CONTAINING PROTEIN 42 LIKE-2-LIKE-RELATED"/>
    <property type="match status" value="1"/>
</dbReference>
<accession>A0A9P0CTS2</accession>
<name>A0A9P0CTS2_9CUCU</name>
<dbReference type="InterPro" id="IPR051147">
    <property type="entry name" value="CFAP_domain-containing"/>
</dbReference>
<organism evidence="2 3">
    <name type="scientific">Psylliodes chrysocephalus</name>
    <dbReference type="NCBI Taxonomy" id="3402493"/>
    <lineage>
        <taxon>Eukaryota</taxon>
        <taxon>Metazoa</taxon>
        <taxon>Ecdysozoa</taxon>
        <taxon>Arthropoda</taxon>
        <taxon>Hexapoda</taxon>
        <taxon>Insecta</taxon>
        <taxon>Pterygota</taxon>
        <taxon>Neoptera</taxon>
        <taxon>Endopterygota</taxon>
        <taxon>Coleoptera</taxon>
        <taxon>Polyphaga</taxon>
        <taxon>Cucujiformia</taxon>
        <taxon>Chrysomeloidea</taxon>
        <taxon>Chrysomelidae</taxon>
        <taxon>Galerucinae</taxon>
        <taxon>Alticini</taxon>
        <taxon>Psylliodes</taxon>
    </lineage>
</organism>
<dbReference type="OrthoDB" id="10264063at2759"/>
<feature type="compositionally biased region" description="Low complexity" evidence="1">
    <location>
        <begin position="16"/>
        <end position="25"/>
    </location>
</feature>
<evidence type="ECO:0000313" key="3">
    <source>
        <dbReference type="Proteomes" id="UP001153636"/>
    </source>
</evidence>
<evidence type="ECO:0000313" key="2">
    <source>
        <dbReference type="EMBL" id="CAH1105930.1"/>
    </source>
</evidence>
<dbReference type="Proteomes" id="UP001153636">
    <property type="component" value="Chromosome 2"/>
</dbReference>
<evidence type="ECO:0000256" key="1">
    <source>
        <dbReference type="SAM" id="MobiDB-lite"/>
    </source>
</evidence>
<sequence length="613" mass="72225">MIRKVSQPQSTKEASESSSGASYEEPPSEQEEEAKVSVMGSMDVCEAIDKTKIKKWKASMRKPFIPVRQRKRLVPKYFSDDKKVTEATIFDLDKEPCPFRPPRDSKMFAHKLFTGEYKRNFRTVQNRKAVMHKLFERSRLNKNLGNRLYVKVPPDNIRTVLNFDGEYNKAVEGRQISDVFNVQRYVETVRDVLKHRILLGYREDDIMLLNENIENEQRAISHINKYLSTYSKTLEDVLAKDHLSATNMMKKQRELEMKLYEEMVELKNLKKKYNTVKAGLYSSEERWKKAKRYQRFLIYISPLHWKKEHADQVKEYDLSKELTPAEEEEMFDEATYETIEMPFDDMLEIIIKACRTNLPPELYFKAPEELLDIFKYMESQNMNYLLHAEELAVPLEKIKQGMEVAAASFDKQIISMNSTIRDLAKAIEWEENRVDELERMAMSLIYTEFKQLIMADDILNMHVFVEDVYESRIGPNDANLNVLEMMRSIEKRYRSEILLMDKIPHEIVHALEGSTFSEQSKVIKFAELAEKKFAELELSLKKLKRAYAPPFEKGPGKEPKRRSRIPVPVRQKVIPQRKLTLQEIDYLEYFTDFCQFTDDADNYTKQLSLLKMN</sequence>
<protein>
    <recommendedName>
        <fullName evidence="4">Cilia- and flagella-associated protein 100-like</fullName>
    </recommendedName>
</protein>
<gene>
    <name evidence="2" type="ORF">PSYICH_LOCUS7722</name>
</gene>
<proteinExistence type="predicted"/>
<feature type="region of interest" description="Disordered" evidence="1">
    <location>
        <begin position="1"/>
        <end position="37"/>
    </location>
</feature>
<reference evidence="2" key="1">
    <citation type="submission" date="2022-01" db="EMBL/GenBank/DDBJ databases">
        <authorList>
            <person name="King R."/>
        </authorList>
    </citation>
    <scope>NUCLEOTIDE SEQUENCE</scope>
</reference>
<feature type="compositionally biased region" description="Polar residues" evidence="1">
    <location>
        <begin position="1"/>
        <end position="12"/>
    </location>
</feature>
<dbReference type="EMBL" id="OV651814">
    <property type="protein sequence ID" value="CAH1105930.1"/>
    <property type="molecule type" value="Genomic_DNA"/>
</dbReference>
<dbReference type="PANTHER" id="PTHR21683:SF3">
    <property type="entry name" value="CILIA AND FLAGELLA ASSOCIATED PROTEIN 100"/>
    <property type="match status" value="1"/>
</dbReference>
<evidence type="ECO:0008006" key="4">
    <source>
        <dbReference type="Google" id="ProtNLM"/>
    </source>
</evidence>